<evidence type="ECO:0008006" key="5">
    <source>
        <dbReference type="Google" id="ProtNLM"/>
    </source>
</evidence>
<sequence length="243" mass="27603">MENQVIFKKAAFGGFDRGEVLHYIDTMNQESLAIRQQLEQQLSETSRSRDEFARKVSDFDEIILGLENQLEEEKGKNIRLTEEMARVENELRNAKLSEGQRLRELTLEQEKNRQLREQMDTLSERAGLYERVSAQAGEVLLDARMSAAKILEDTQKTAKETADAANASAQAVYGNITGLRGEIDAMRDTIHQITKDIDQKLDDMCREIDKAAVQLSELTASKEAAAFDEEEENNDPLFFRPSV</sequence>
<reference evidence="3 4" key="1">
    <citation type="submission" date="2024-03" db="EMBL/GenBank/DDBJ databases">
        <title>Human intestinal bacterial collection.</title>
        <authorList>
            <person name="Pauvert C."/>
            <person name="Hitch T.C.A."/>
            <person name="Clavel T."/>
        </authorList>
    </citation>
    <scope>NUCLEOTIDE SEQUENCE [LARGE SCALE GENOMIC DNA]</scope>
    <source>
        <strain evidence="3 4">CLA-JM-H44</strain>
    </source>
</reference>
<proteinExistence type="predicted"/>
<accession>A0ABV1DWV6</accession>
<evidence type="ECO:0000313" key="4">
    <source>
        <dbReference type="Proteomes" id="UP001489509"/>
    </source>
</evidence>
<dbReference type="Proteomes" id="UP001489509">
    <property type="component" value="Unassembled WGS sequence"/>
</dbReference>
<dbReference type="EMBL" id="JBBMFD010000001">
    <property type="protein sequence ID" value="MEQ2439550.1"/>
    <property type="molecule type" value="Genomic_DNA"/>
</dbReference>
<evidence type="ECO:0000313" key="3">
    <source>
        <dbReference type="EMBL" id="MEQ2439550.1"/>
    </source>
</evidence>
<evidence type="ECO:0000256" key="2">
    <source>
        <dbReference type="SAM" id="MobiDB-lite"/>
    </source>
</evidence>
<keyword evidence="1" id="KW-0175">Coiled coil</keyword>
<name>A0ABV1DWV6_9FIRM</name>
<feature type="coiled-coil region" evidence="1">
    <location>
        <begin position="35"/>
        <end position="132"/>
    </location>
</feature>
<protein>
    <recommendedName>
        <fullName evidence="5">DivIVA domain-containing protein</fullName>
    </recommendedName>
</protein>
<gene>
    <name evidence="3" type="ORF">WMO26_01765</name>
</gene>
<dbReference type="RefSeq" id="WP_349217808.1">
    <property type="nucleotide sequence ID" value="NZ_JBBMFD010000001.1"/>
</dbReference>
<organism evidence="3 4">
    <name type="scientific">Solibaculum intestinale</name>
    <dbReference type="NCBI Taxonomy" id="3133165"/>
    <lineage>
        <taxon>Bacteria</taxon>
        <taxon>Bacillati</taxon>
        <taxon>Bacillota</taxon>
        <taxon>Clostridia</taxon>
        <taxon>Eubacteriales</taxon>
        <taxon>Oscillospiraceae</taxon>
        <taxon>Solibaculum</taxon>
    </lineage>
</organism>
<feature type="region of interest" description="Disordered" evidence="2">
    <location>
        <begin position="224"/>
        <end position="243"/>
    </location>
</feature>
<evidence type="ECO:0000256" key="1">
    <source>
        <dbReference type="SAM" id="Coils"/>
    </source>
</evidence>
<comment type="caution">
    <text evidence="3">The sequence shown here is derived from an EMBL/GenBank/DDBJ whole genome shotgun (WGS) entry which is preliminary data.</text>
</comment>
<keyword evidence="4" id="KW-1185">Reference proteome</keyword>